<evidence type="ECO:0008006" key="4">
    <source>
        <dbReference type="Google" id="ProtNLM"/>
    </source>
</evidence>
<sequence>MAKRPLKVFRTAIGFHDAYVAATSRKAALEAWGADKDLFSSGAAEVVTDAGDGKAALAQPGVVIRVPRGTVAQHIAAAGNSSSPSTQEKSALRKNGAASATARTPRRKPSRTRLDRAEAALSRTREEFARRLEEVERKIEVLRREREALRNRMEEEVQTMEQRRRNEERAYQDALTAWEV</sequence>
<name>A0ABY1QW95_9SPHN</name>
<evidence type="ECO:0000256" key="1">
    <source>
        <dbReference type="SAM" id="MobiDB-lite"/>
    </source>
</evidence>
<feature type="region of interest" description="Disordered" evidence="1">
    <location>
        <begin position="76"/>
        <end position="119"/>
    </location>
</feature>
<evidence type="ECO:0000313" key="2">
    <source>
        <dbReference type="EMBL" id="SMP82847.1"/>
    </source>
</evidence>
<reference evidence="2 3" key="1">
    <citation type="submission" date="2017-05" db="EMBL/GenBank/DDBJ databases">
        <authorList>
            <person name="Varghese N."/>
            <person name="Submissions S."/>
        </authorList>
    </citation>
    <scope>NUCLEOTIDE SEQUENCE [LARGE SCALE GENOMIC DNA]</scope>
    <source>
        <strain evidence="2 3">SM16</strain>
    </source>
</reference>
<keyword evidence="3" id="KW-1185">Reference proteome</keyword>
<feature type="compositionally biased region" description="Polar residues" evidence="1">
    <location>
        <begin position="79"/>
        <end position="89"/>
    </location>
</feature>
<dbReference type="Proteomes" id="UP001157910">
    <property type="component" value="Unassembled WGS sequence"/>
</dbReference>
<protein>
    <recommendedName>
        <fullName evidence="4">Cell envelope biogenesis protein TolA</fullName>
    </recommendedName>
</protein>
<proteinExistence type="predicted"/>
<comment type="caution">
    <text evidence="2">The sequence shown here is derived from an EMBL/GenBank/DDBJ whole genome shotgun (WGS) entry which is preliminary data.</text>
</comment>
<organism evidence="2 3">
    <name type="scientific">Novosphingobium panipatense</name>
    <dbReference type="NCBI Taxonomy" id="428991"/>
    <lineage>
        <taxon>Bacteria</taxon>
        <taxon>Pseudomonadati</taxon>
        <taxon>Pseudomonadota</taxon>
        <taxon>Alphaproteobacteria</taxon>
        <taxon>Sphingomonadales</taxon>
        <taxon>Sphingomonadaceae</taxon>
        <taxon>Novosphingobium</taxon>
    </lineage>
</organism>
<dbReference type="RefSeq" id="WP_283407248.1">
    <property type="nucleotide sequence ID" value="NZ_FXUI01000030.1"/>
</dbReference>
<accession>A0ABY1QW95</accession>
<dbReference type="EMBL" id="FXUI01000030">
    <property type="protein sequence ID" value="SMP82847.1"/>
    <property type="molecule type" value="Genomic_DNA"/>
</dbReference>
<evidence type="ECO:0000313" key="3">
    <source>
        <dbReference type="Proteomes" id="UP001157910"/>
    </source>
</evidence>
<gene>
    <name evidence="2" type="ORF">SAMN06296065_1304</name>
</gene>